<dbReference type="RefSeq" id="WP_003443790.1">
    <property type="nucleotide sequence ID" value="NZ_ANZB01000004.1"/>
</dbReference>
<dbReference type="Pfam" id="PF01368">
    <property type="entry name" value="DHH"/>
    <property type="match status" value="1"/>
</dbReference>
<organism evidence="10 13">
    <name type="scientific">Clostridium pasteurianum DSM 525 = ATCC 6013</name>
    <dbReference type="NCBI Taxonomy" id="1262449"/>
    <lineage>
        <taxon>Bacteria</taxon>
        <taxon>Bacillati</taxon>
        <taxon>Bacillota</taxon>
        <taxon>Clostridia</taxon>
        <taxon>Eubacteriales</taxon>
        <taxon>Clostridiaceae</taxon>
        <taxon>Clostridium</taxon>
    </lineage>
</organism>
<dbReference type="PANTHER" id="PTHR30255:SF2">
    <property type="entry name" value="SINGLE-STRANDED-DNA-SPECIFIC EXONUCLEASE RECJ"/>
    <property type="match status" value="1"/>
</dbReference>
<dbReference type="InterPro" id="IPR051673">
    <property type="entry name" value="SSDNA_exonuclease_RecJ"/>
</dbReference>
<sequence>MTRWMLKRTSADIKYIAREANITTTTAKILANRGISRIVDIEKFLNVEEKDMYNPLFMKDMDKGTDIIRESILQGEKIVIYGDYDADGVTSTVIMYKALKRCGANVEYHIPDREAEGYGLNKDRIKRLKEQGFDTILTCDNGISALEEIELAKELNFKVVITDHHELPFVEDEQGNKEYVVPKADAIINPKQKDCDYPFKLLCGAGIAFKFAKALFKKMRIDESEAYNYIELACIGTICDVVDLVDENRIIAKLGLKSLSNSSNMGINALLETLEVKDKKVASYTVGFLIGPCINATGRLETADISVQLLMTEDKNEAVSLSRELVALNKKRQEMTIKCVDEIINNIENSDMQYEKVLVVYNEKVHESIAGIVAGKVREKFNLPTIVITSGKEMPKGSGRSIEEYNLFEELIKCKDLLHKFGGHPMAAGLSIKEENIEILRQRLNDNCTLTEEDIIPKLRLEKQVPLEEINENLVQEINRLEPFGKGNASPLLGEKNVIVNNIQLLGKEIKNTLKFQAISRNHKKRITGICFGKVEEFQKMLMDSYNISLEQVLSSNDGIKLDLVYVPFINVFRDKKYLQMRVVDFRASKC</sequence>
<comment type="similarity">
    <text evidence="1">Belongs to the RecJ family.</text>
</comment>
<dbReference type="Proteomes" id="UP000028042">
    <property type="component" value="Unassembled WGS sequence"/>
</dbReference>
<dbReference type="GO" id="GO:0003676">
    <property type="term" value="F:nucleic acid binding"/>
    <property type="evidence" value="ECO:0007669"/>
    <property type="project" value="InterPro"/>
</dbReference>
<reference evidence="10 13" key="1">
    <citation type="journal article" date="2015" name="Genome Announc.">
        <title>Complete Genome Sequence of the Nitrogen-Fixing and Solvent-Producing Clostridium pasteurianum DSM 525.</title>
        <authorList>
            <person name="Poehlein A."/>
            <person name="Grosse-Honebrink A."/>
            <person name="Zhang Y."/>
            <person name="Minton N.P."/>
            <person name="Daniel R."/>
        </authorList>
    </citation>
    <scope>NUCLEOTIDE SEQUENCE [LARGE SCALE GENOMIC DNA]</scope>
    <source>
        <strain evidence="10">DSM 525</strain>
        <strain evidence="13">DSM 525 / ATCC 6013</strain>
    </source>
</reference>
<dbReference type="Pfam" id="PF17768">
    <property type="entry name" value="RecJ_OB"/>
    <property type="match status" value="1"/>
</dbReference>
<dbReference type="InterPro" id="IPR001667">
    <property type="entry name" value="DDH_dom"/>
</dbReference>
<evidence type="ECO:0000256" key="2">
    <source>
        <dbReference type="ARBA" id="ARBA00019841"/>
    </source>
</evidence>
<dbReference type="InterPro" id="IPR041122">
    <property type="entry name" value="RecJ_OB"/>
</dbReference>
<reference evidence="11 12" key="3">
    <citation type="journal article" name="Genome Announc.">
        <title>Improved Draft Genome Sequence of Clostridium pasteurianum Strain ATCC 6013 (DSM 525) Using a Hybrid Next-Generation Sequencing Approach.</title>
        <authorList>
            <person name="Pyne M.E."/>
            <person name="Utturkar S."/>
            <person name="Brown S.D."/>
            <person name="Moo-Young M."/>
            <person name="Chung D.A."/>
            <person name="Chou C.P."/>
        </authorList>
    </citation>
    <scope>NUCLEOTIDE SEQUENCE [LARGE SCALE GENOMIC DNA]</scope>
    <source>
        <strain evidence="11 12">ATCC 6013</strain>
    </source>
</reference>
<feature type="domain" description="DDH" evidence="7">
    <location>
        <begin position="77"/>
        <end position="237"/>
    </location>
</feature>
<evidence type="ECO:0000256" key="4">
    <source>
        <dbReference type="ARBA" id="ARBA00022801"/>
    </source>
</evidence>
<dbReference type="SUPFAM" id="SSF64182">
    <property type="entry name" value="DHH phosphoesterases"/>
    <property type="match status" value="1"/>
</dbReference>
<keyword evidence="5 10" id="KW-0269">Exonuclease</keyword>
<evidence type="ECO:0000256" key="3">
    <source>
        <dbReference type="ARBA" id="ARBA00022722"/>
    </source>
</evidence>
<dbReference type="Pfam" id="PF02272">
    <property type="entry name" value="DHHA1"/>
    <property type="match status" value="1"/>
</dbReference>
<evidence type="ECO:0000256" key="5">
    <source>
        <dbReference type="ARBA" id="ARBA00022839"/>
    </source>
</evidence>
<evidence type="ECO:0000259" key="9">
    <source>
        <dbReference type="Pfam" id="PF17768"/>
    </source>
</evidence>
<dbReference type="PATRIC" id="fig|1262449.3.peg.1581"/>
<evidence type="ECO:0000313" key="11">
    <source>
        <dbReference type="EMBL" id="KRU12189.1"/>
    </source>
</evidence>
<gene>
    <name evidence="10" type="primary">recJ1</name>
    <name evidence="10" type="ORF">CLPA_c17450</name>
    <name evidence="11" type="ORF">CP6013_01436</name>
</gene>
<dbReference type="AlphaFoldDB" id="A0A0H3J9K7"/>
<dbReference type="GO" id="GO:0006310">
    <property type="term" value="P:DNA recombination"/>
    <property type="evidence" value="ECO:0007669"/>
    <property type="project" value="InterPro"/>
</dbReference>
<evidence type="ECO:0000313" key="13">
    <source>
        <dbReference type="Proteomes" id="UP000030905"/>
    </source>
</evidence>
<dbReference type="InterPro" id="IPR003156">
    <property type="entry name" value="DHHA1_dom"/>
</dbReference>
<evidence type="ECO:0000259" key="8">
    <source>
        <dbReference type="Pfam" id="PF02272"/>
    </source>
</evidence>
<keyword evidence="13" id="KW-1185">Reference proteome</keyword>
<protein>
    <recommendedName>
        <fullName evidence="2">Single-stranded-DNA-specific exonuclease RecJ</fullName>
    </recommendedName>
</protein>
<name>A0A0H3J9K7_CLOPA</name>
<reference evidence="11" key="2">
    <citation type="submission" date="2015-10" db="EMBL/GenBank/DDBJ databases">
        <title>Improved Draft Genome Sequence of Clostridium pasteurianum Strain ATCC 6013 (DSM 525) Using a Hybrid Next-Generation Sequencing Approach.</title>
        <authorList>
            <person name="Pyne M.E."/>
            <person name="Utturkar S.M."/>
            <person name="Brown S.D."/>
            <person name="Moo-Young M."/>
            <person name="Chung D.A."/>
            <person name="Chou P.C."/>
        </authorList>
    </citation>
    <scope>NUCLEOTIDE SEQUENCE</scope>
    <source>
        <strain evidence="11">ATCC 6013</strain>
    </source>
</reference>
<evidence type="ECO:0000256" key="1">
    <source>
        <dbReference type="ARBA" id="ARBA00005915"/>
    </source>
</evidence>
<dbReference type="GO" id="GO:0006281">
    <property type="term" value="P:DNA repair"/>
    <property type="evidence" value="ECO:0007669"/>
    <property type="project" value="InterPro"/>
</dbReference>
<dbReference type="NCBIfam" id="TIGR00644">
    <property type="entry name" value="recJ"/>
    <property type="match status" value="1"/>
</dbReference>
<evidence type="ECO:0000259" key="7">
    <source>
        <dbReference type="Pfam" id="PF01368"/>
    </source>
</evidence>
<dbReference type="GO" id="GO:0008409">
    <property type="term" value="F:5'-3' exonuclease activity"/>
    <property type="evidence" value="ECO:0007669"/>
    <property type="project" value="InterPro"/>
</dbReference>
<evidence type="ECO:0000313" key="12">
    <source>
        <dbReference type="Proteomes" id="UP000028042"/>
    </source>
</evidence>
<keyword evidence="4 10" id="KW-0378">Hydrolase</keyword>
<dbReference type="eggNOG" id="COG0608">
    <property type="taxonomic scope" value="Bacteria"/>
</dbReference>
<dbReference type="Proteomes" id="UP000030905">
    <property type="component" value="Chromosome"/>
</dbReference>
<dbReference type="InterPro" id="IPR038763">
    <property type="entry name" value="DHH_sf"/>
</dbReference>
<feature type="domain" description="RecJ OB" evidence="9">
    <location>
        <begin position="464"/>
        <end position="585"/>
    </location>
</feature>
<dbReference type="EMBL" id="JPGY02000001">
    <property type="protein sequence ID" value="KRU12189.1"/>
    <property type="molecule type" value="Genomic_DNA"/>
</dbReference>
<accession>A0A0H3J9K7</accession>
<dbReference type="InterPro" id="IPR004610">
    <property type="entry name" value="RecJ"/>
</dbReference>
<dbReference type="KEGG" id="cpae:CPAST_c17450"/>
<proteinExistence type="inferred from homology"/>
<evidence type="ECO:0000256" key="6">
    <source>
        <dbReference type="SAM" id="Coils"/>
    </source>
</evidence>
<dbReference type="Gene3D" id="3.90.1640.30">
    <property type="match status" value="1"/>
</dbReference>
<feature type="domain" description="DHHA1" evidence="8">
    <location>
        <begin position="356"/>
        <end position="446"/>
    </location>
</feature>
<feature type="coiled-coil region" evidence="6">
    <location>
        <begin position="311"/>
        <end position="338"/>
    </location>
</feature>
<dbReference type="Gene3D" id="3.10.310.30">
    <property type="match status" value="1"/>
</dbReference>
<dbReference type="KEGG" id="cpat:CLPA_c17450"/>
<keyword evidence="3" id="KW-0540">Nuclease</keyword>
<dbReference type="EMBL" id="CP009268">
    <property type="protein sequence ID" value="AJA51803.1"/>
    <property type="molecule type" value="Genomic_DNA"/>
</dbReference>
<dbReference type="GeneID" id="93073907"/>
<evidence type="ECO:0000313" key="10">
    <source>
        <dbReference type="EMBL" id="AJA51803.1"/>
    </source>
</evidence>
<keyword evidence="6" id="KW-0175">Coiled coil</keyword>
<dbReference type="PANTHER" id="PTHR30255">
    <property type="entry name" value="SINGLE-STRANDED-DNA-SPECIFIC EXONUCLEASE RECJ"/>
    <property type="match status" value="1"/>
</dbReference>